<evidence type="ECO:0000256" key="1">
    <source>
        <dbReference type="SAM" id="MobiDB-lite"/>
    </source>
</evidence>
<evidence type="ECO:0000313" key="3">
    <source>
        <dbReference type="EMBL" id="KAG2171427.1"/>
    </source>
</evidence>
<dbReference type="Proteomes" id="UP000654370">
    <property type="component" value="Unassembled WGS sequence"/>
</dbReference>
<comment type="caution">
    <text evidence="3">The sequence shown here is derived from an EMBL/GenBank/DDBJ whole genome shotgun (WGS) entry which is preliminary data.</text>
</comment>
<dbReference type="GO" id="GO:0008312">
    <property type="term" value="F:7S RNA binding"/>
    <property type="evidence" value="ECO:0007669"/>
    <property type="project" value="InterPro"/>
</dbReference>
<reference evidence="3" key="1">
    <citation type="submission" date="2020-12" db="EMBL/GenBank/DDBJ databases">
        <title>Metabolic potential, ecology and presence of endohyphal bacteria is reflected in genomic diversity of Mucoromycotina.</title>
        <authorList>
            <person name="Muszewska A."/>
            <person name="Okrasinska A."/>
            <person name="Steczkiewicz K."/>
            <person name="Drgas O."/>
            <person name="Orlowska M."/>
            <person name="Perlinska-Lenart U."/>
            <person name="Aleksandrzak-Piekarczyk T."/>
            <person name="Szatraj K."/>
            <person name="Zielenkiewicz U."/>
            <person name="Pilsyk S."/>
            <person name="Malc E."/>
            <person name="Mieczkowski P."/>
            <person name="Kruszewska J.S."/>
            <person name="Biernat P."/>
            <person name="Pawlowska J."/>
        </authorList>
    </citation>
    <scope>NUCLEOTIDE SEQUENCE</scope>
    <source>
        <strain evidence="3">WA0000067209</strain>
    </source>
</reference>
<feature type="compositionally biased region" description="Basic residues" evidence="1">
    <location>
        <begin position="102"/>
        <end position="111"/>
    </location>
</feature>
<accession>A0A8H7U829</accession>
<dbReference type="InterPro" id="IPR039914">
    <property type="entry name" value="SRP9-like"/>
</dbReference>
<proteinExistence type="predicted"/>
<feature type="non-terminal residue" evidence="3">
    <location>
        <position position="1"/>
    </location>
</feature>
<protein>
    <recommendedName>
        <fullName evidence="2">SRP9 domain-containing protein</fullName>
    </recommendedName>
</protein>
<dbReference type="EMBL" id="JAEPQZ010000021">
    <property type="protein sequence ID" value="KAG2171427.1"/>
    <property type="molecule type" value="Genomic_DNA"/>
</dbReference>
<gene>
    <name evidence="3" type="ORF">INT43_009088</name>
</gene>
<evidence type="ECO:0000259" key="2">
    <source>
        <dbReference type="Pfam" id="PF05486"/>
    </source>
</evidence>
<feature type="region of interest" description="Disordered" evidence="1">
    <location>
        <begin position="74"/>
        <end position="111"/>
    </location>
</feature>
<dbReference type="PANTHER" id="PTHR12834:SF12">
    <property type="entry name" value="SIGNAL RECOGNITION PARTICLE 9 KDA PROTEIN"/>
    <property type="match status" value="1"/>
</dbReference>
<dbReference type="Pfam" id="PF05486">
    <property type="entry name" value="SRP9-21"/>
    <property type="match status" value="1"/>
</dbReference>
<organism evidence="3 4">
    <name type="scientific">Mortierella isabellina</name>
    <name type="common">Filamentous fungus</name>
    <name type="synonym">Umbelopsis isabellina</name>
    <dbReference type="NCBI Taxonomy" id="91625"/>
    <lineage>
        <taxon>Eukaryota</taxon>
        <taxon>Fungi</taxon>
        <taxon>Fungi incertae sedis</taxon>
        <taxon>Mucoromycota</taxon>
        <taxon>Mucoromycotina</taxon>
        <taxon>Umbelopsidomycetes</taxon>
        <taxon>Umbelopsidales</taxon>
        <taxon>Umbelopsidaceae</taxon>
        <taxon>Umbelopsis</taxon>
    </lineage>
</organism>
<dbReference type="PANTHER" id="PTHR12834">
    <property type="entry name" value="SIGNAL RECOGNITION PARTICLE 9 KDA PROTEIN"/>
    <property type="match status" value="1"/>
</dbReference>
<dbReference type="InterPro" id="IPR039432">
    <property type="entry name" value="SRP9_dom"/>
</dbReference>
<dbReference type="InterPro" id="IPR009018">
    <property type="entry name" value="Signal_recog_particle_SRP9/14"/>
</dbReference>
<dbReference type="AlphaFoldDB" id="A0A8H7U829"/>
<feature type="compositionally biased region" description="Polar residues" evidence="1">
    <location>
        <begin position="74"/>
        <end position="97"/>
    </location>
</feature>
<dbReference type="GO" id="GO:0005786">
    <property type="term" value="C:signal recognition particle, endoplasmic reticulum targeting"/>
    <property type="evidence" value="ECO:0007669"/>
    <property type="project" value="TreeGrafter"/>
</dbReference>
<dbReference type="SUPFAM" id="SSF54762">
    <property type="entry name" value="Signal recognition particle alu RNA binding heterodimer, SRP9/14"/>
    <property type="match status" value="1"/>
</dbReference>
<name>A0A8H7U829_MORIS</name>
<feature type="domain" description="SRP9" evidence="2">
    <location>
        <begin position="4"/>
        <end position="72"/>
    </location>
</feature>
<dbReference type="FunFam" id="3.30.720.10:FF:000008">
    <property type="entry name" value="Unplaced genomic scaffold supercont1.11, whole genome shotgun sequence"/>
    <property type="match status" value="1"/>
</dbReference>
<sequence>MYLDTWDDFQKAAENIYETSPERTRYLSSYRHIDGELVLKVTDDISAVKYKTKQSTDLKKFIGLNRSLMSKMQNIQHSEAPQIAEANNQPSQNTTIASKPSGKSKKSKKNR</sequence>
<dbReference type="OrthoDB" id="360923at2759"/>
<evidence type="ECO:0000313" key="4">
    <source>
        <dbReference type="Proteomes" id="UP000654370"/>
    </source>
</evidence>
<dbReference type="GO" id="GO:0006614">
    <property type="term" value="P:SRP-dependent cotranslational protein targeting to membrane"/>
    <property type="evidence" value="ECO:0007669"/>
    <property type="project" value="InterPro"/>
</dbReference>
<dbReference type="Gene3D" id="3.30.720.10">
    <property type="entry name" value="Signal recognition particle alu RNA binding heterodimer, srp9/1"/>
    <property type="match status" value="1"/>
</dbReference>
<keyword evidence="4" id="KW-1185">Reference proteome</keyword>